<dbReference type="Proteomes" id="UP001576780">
    <property type="component" value="Unassembled WGS sequence"/>
</dbReference>
<reference evidence="1 2" key="1">
    <citation type="submission" date="2024-09" db="EMBL/GenBank/DDBJ databases">
        <title>Floridaenema gen nov. (Aerosakkonemataceae, Aerosakkonematales ord. nov., Cyanobacteria) from benthic tropical and subtropical fresh waters, with the description of four new species.</title>
        <authorList>
            <person name="Moretto J.A."/>
            <person name="Berthold D.E."/>
            <person name="Lefler F.W."/>
            <person name="Huang I.-S."/>
            <person name="Laughinghouse H. IV."/>
        </authorList>
    </citation>
    <scope>NUCLEOTIDE SEQUENCE [LARGE SCALE GENOMIC DNA]</scope>
    <source>
        <strain evidence="1 2">BLCC-F167</strain>
    </source>
</reference>
<dbReference type="EMBL" id="JBHFNT010000073">
    <property type="protein sequence ID" value="MFB2834764.1"/>
    <property type="molecule type" value="Genomic_DNA"/>
</dbReference>
<proteinExistence type="predicted"/>
<dbReference type="SUPFAM" id="SSF56507">
    <property type="entry name" value="Methionine synthase activation domain-like"/>
    <property type="match status" value="1"/>
</dbReference>
<name>A0ABV4WI51_9CYAN</name>
<dbReference type="InterPro" id="IPR037010">
    <property type="entry name" value="VitB12-dep_Met_synth_activ_sf"/>
</dbReference>
<sequence length="107" mass="12477">MLEQPKRLHLRALAPYEDRLLSALSFFRTKRQKTTQAHHCLSMYLRQSESRILGEVEFYARMTGLDKYQLLELIYSDPDRAQKLIDDATGVSVADTFEQDSHNIETD</sequence>
<protein>
    <submittedName>
        <fullName evidence="1">Uncharacterized protein</fullName>
    </submittedName>
</protein>
<accession>A0ABV4WI51</accession>
<evidence type="ECO:0000313" key="2">
    <source>
        <dbReference type="Proteomes" id="UP001576780"/>
    </source>
</evidence>
<gene>
    <name evidence="1" type="ORF">ACE1CA_09545</name>
</gene>
<keyword evidence="2" id="KW-1185">Reference proteome</keyword>
<dbReference type="RefSeq" id="WP_413277195.1">
    <property type="nucleotide sequence ID" value="NZ_JBHFNT010000073.1"/>
</dbReference>
<comment type="caution">
    <text evidence="1">The sequence shown here is derived from an EMBL/GenBank/DDBJ whole genome shotgun (WGS) entry which is preliminary data.</text>
</comment>
<organism evidence="1 2">
    <name type="scientific">Floridaenema evergladense BLCC-F167</name>
    <dbReference type="NCBI Taxonomy" id="3153639"/>
    <lineage>
        <taxon>Bacteria</taxon>
        <taxon>Bacillati</taxon>
        <taxon>Cyanobacteriota</taxon>
        <taxon>Cyanophyceae</taxon>
        <taxon>Oscillatoriophycideae</taxon>
        <taxon>Aerosakkonematales</taxon>
        <taxon>Aerosakkonemataceae</taxon>
        <taxon>Floridanema</taxon>
        <taxon>Floridanema evergladense</taxon>
    </lineage>
</organism>
<evidence type="ECO:0000313" key="1">
    <source>
        <dbReference type="EMBL" id="MFB2834764.1"/>
    </source>
</evidence>